<evidence type="ECO:0000313" key="3">
    <source>
        <dbReference type="Proteomes" id="UP000269945"/>
    </source>
</evidence>
<accession>A0A9X9LI15</accession>
<name>A0A9X9LI15_GULGU</name>
<dbReference type="Proteomes" id="UP000269945">
    <property type="component" value="Unassembled WGS sequence"/>
</dbReference>
<gene>
    <name evidence="2" type="ORF">BN2614_LOCUS1</name>
</gene>
<keyword evidence="3" id="KW-1185">Reference proteome</keyword>
<feature type="region of interest" description="Disordered" evidence="1">
    <location>
        <begin position="1"/>
        <end position="46"/>
    </location>
</feature>
<evidence type="ECO:0000256" key="1">
    <source>
        <dbReference type="SAM" id="MobiDB-lite"/>
    </source>
</evidence>
<proteinExistence type="predicted"/>
<dbReference type="AlphaFoldDB" id="A0A9X9LI15"/>
<reference evidence="2 3" key="1">
    <citation type="submission" date="2018-10" db="EMBL/GenBank/DDBJ databases">
        <authorList>
            <person name="Ekblom R."/>
            <person name="Jareborg N."/>
        </authorList>
    </citation>
    <scope>NUCLEOTIDE SEQUENCE [LARGE SCALE GENOMIC DNA]</scope>
    <source>
        <tissue evidence="2">Muscle</tissue>
    </source>
</reference>
<evidence type="ECO:0000313" key="2">
    <source>
        <dbReference type="EMBL" id="VCW68717.1"/>
    </source>
</evidence>
<organism evidence="2 3">
    <name type="scientific">Gulo gulo</name>
    <name type="common">Wolverine</name>
    <name type="synonym">Gluton</name>
    <dbReference type="NCBI Taxonomy" id="48420"/>
    <lineage>
        <taxon>Eukaryota</taxon>
        <taxon>Metazoa</taxon>
        <taxon>Chordata</taxon>
        <taxon>Craniata</taxon>
        <taxon>Vertebrata</taxon>
        <taxon>Euteleostomi</taxon>
        <taxon>Mammalia</taxon>
        <taxon>Eutheria</taxon>
        <taxon>Laurasiatheria</taxon>
        <taxon>Carnivora</taxon>
        <taxon>Caniformia</taxon>
        <taxon>Musteloidea</taxon>
        <taxon>Mustelidae</taxon>
        <taxon>Guloninae</taxon>
        <taxon>Gulo</taxon>
    </lineage>
</organism>
<dbReference type="EMBL" id="CYRY02004191">
    <property type="protein sequence ID" value="VCW68717.1"/>
    <property type="molecule type" value="Genomic_DNA"/>
</dbReference>
<protein>
    <submittedName>
        <fullName evidence="2">Uncharacterized protein</fullName>
    </submittedName>
</protein>
<feature type="compositionally biased region" description="Polar residues" evidence="1">
    <location>
        <begin position="36"/>
        <end position="46"/>
    </location>
</feature>
<sequence length="46" mass="4966">MGEASGRSHTSSDTRGHTQGRNPMCAWSVDEPLVISQPSENTRGHT</sequence>
<comment type="caution">
    <text evidence="2">The sequence shown here is derived from an EMBL/GenBank/DDBJ whole genome shotgun (WGS) entry which is preliminary data.</text>
</comment>